<dbReference type="Proteomes" id="UP000008068">
    <property type="component" value="Unassembled WGS sequence"/>
</dbReference>
<dbReference type="EMBL" id="GL379869">
    <property type="protein sequence ID" value="EGT58456.1"/>
    <property type="molecule type" value="Genomic_DNA"/>
</dbReference>
<gene>
    <name evidence="2" type="ORF">CAEBREN_02027</name>
</gene>
<dbReference type="HOGENOM" id="CLU_1086752_0_0_1"/>
<organism evidence="3">
    <name type="scientific">Caenorhabditis brenneri</name>
    <name type="common">Nematode worm</name>
    <dbReference type="NCBI Taxonomy" id="135651"/>
    <lineage>
        <taxon>Eukaryota</taxon>
        <taxon>Metazoa</taxon>
        <taxon>Ecdysozoa</taxon>
        <taxon>Nematoda</taxon>
        <taxon>Chromadorea</taxon>
        <taxon>Rhabditida</taxon>
        <taxon>Rhabditina</taxon>
        <taxon>Rhabditomorpha</taxon>
        <taxon>Rhabditoidea</taxon>
        <taxon>Rhabditidae</taxon>
        <taxon>Peloderinae</taxon>
        <taxon>Caenorhabditis</taxon>
    </lineage>
</organism>
<feature type="domain" description="F-box" evidence="1">
    <location>
        <begin position="2"/>
        <end position="49"/>
    </location>
</feature>
<dbReference type="PANTHER" id="PTHR21503:SF8">
    <property type="entry name" value="F-BOX ASSOCIATED DOMAIN-CONTAINING PROTEIN-RELATED"/>
    <property type="match status" value="1"/>
</dbReference>
<evidence type="ECO:0000259" key="1">
    <source>
        <dbReference type="PROSITE" id="PS50181"/>
    </source>
</evidence>
<name>G0NDV6_CAEBE</name>
<dbReference type="PANTHER" id="PTHR21503">
    <property type="entry name" value="F-BOX-CONTAINING HYPOTHETICAL PROTEIN C.ELEGANS"/>
    <property type="match status" value="1"/>
</dbReference>
<evidence type="ECO:0000313" key="3">
    <source>
        <dbReference type="Proteomes" id="UP000008068"/>
    </source>
</evidence>
<protein>
    <recommendedName>
        <fullName evidence="1">F-box domain-containing protein</fullName>
    </recommendedName>
</protein>
<proteinExistence type="predicted"/>
<dbReference type="InterPro" id="IPR001810">
    <property type="entry name" value="F-box_dom"/>
</dbReference>
<keyword evidence="3" id="KW-1185">Reference proteome</keyword>
<evidence type="ECO:0000313" key="2">
    <source>
        <dbReference type="EMBL" id="EGT58456.1"/>
    </source>
</evidence>
<accession>G0NDV6</accession>
<dbReference type="InParanoid" id="G0NDV6"/>
<dbReference type="OMA" id="FLAMECV"/>
<sequence length="305" mass="35819">MSFPVFKLPFLAMECVLHQIDDCDLIDISLCSKRCAKIIGSLSHMPTKMVIFISFGLKHIFLYRKDEEYFCCSTWEFEFVDMKKEQASNRKFNGVDMFCAKRPSKWRNQRQICWSSVQVGYREREDSNDVEMGAIASYLLGLFKKCKLHTVDIDFHNLQNNFKFENCFSFISKFPIENLKLKRDSENSSAQTLYILKNCQILNTLVTETKSMDPESLLYLNTADIKMWFPNFNPFDFLDFVKKWKFSKNMGRIGSIYIFCKNKVITRKELLDCESLNAKPWDSRKLGRIYRSVNLIVSKPNLGIQ</sequence>
<reference evidence="3" key="1">
    <citation type="submission" date="2011-07" db="EMBL/GenBank/DDBJ databases">
        <authorList>
            <consortium name="Caenorhabditis brenneri Sequencing and Analysis Consortium"/>
            <person name="Wilson R.K."/>
        </authorList>
    </citation>
    <scope>NUCLEOTIDE SEQUENCE [LARGE SCALE GENOMIC DNA]</scope>
    <source>
        <strain evidence="3">PB2801</strain>
    </source>
</reference>
<dbReference type="Pfam" id="PF00646">
    <property type="entry name" value="F-box"/>
    <property type="match status" value="1"/>
</dbReference>
<dbReference type="PROSITE" id="PS50181">
    <property type="entry name" value="FBOX"/>
    <property type="match status" value="1"/>
</dbReference>
<dbReference type="AlphaFoldDB" id="G0NDV6"/>